<dbReference type="InterPro" id="IPR038444">
    <property type="entry name" value="DUF465_sf"/>
</dbReference>
<proteinExistence type="predicted"/>
<evidence type="ECO:0000313" key="3">
    <source>
        <dbReference type="Proteomes" id="UP000558192"/>
    </source>
</evidence>
<protein>
    <recommendedName>
        <fullName evidence="4">DUF465 domain-containing protein</fullName>
    </recommendedName>
</protein>
<name>A0A7X5Y759_9SPHN</name>
<keyword evidence="3" id="KW-1185">Reference proteome</keyword>
<dbReference type="AlphaFoldDB" id="A0A7X5Y759"/>
<feature type="region of interest" description="Disordered" evidence="1">
    <location>
        <begin position="1"/>
        <end position="27"/>
    </location>
</feature>
<dbReference type="Proteomes" id="UP000558192">
    <property type="component" value="Unassembled WGS sequence"/>
</dbReference>
<evidence type="ECO:0000313" key="2">
    <source>
        <dbReference type="EMBL" id="NJC06464.1"/>
    </source>
</evidence>
<sequence>MEKAHVEALENKHAAVQSQIDAEERRPNPDDILLHRLKKEKLRLKDEMLGLTVH</sequence>
<reference evidence="2 3" key="1">
    <citation type="submission" date="2020-03" db="EMBL/GenBank/DDBJ databases">
        <title>Genomic Encyclopedia of Type Strains, Phase IV (KMG-IV): sequencing the most valuable type-strain genomes for metagenomic binning, comparative biology and taxonomic classification.</title>
        <authorList>
            <person name="Goeker M."/>
        </authorList>
    </citation>
    <scope>NUCLEOTIDE SEQUENCE [LARGE SCALE GENOMIC DNA]</scope>
    <source>
        <strain evidence="2 3">DSM 16846</strain>
    </source>
</reference>
<feature type="compositionally biased region" description="Basic and acidic residues" evidence="1">
    <location>
        <begin position="1"/>
        <end position="13"/>
    </location>
</feature>
<evidence type="ECO:0008006" key="4">
    <source>
        <dbReference type="Google" id="ProtNLM"/>
    </source>
</evidence>
<dbReference type="RefSeq" id="WP_168069683.1">
    <property type="nucleotide sequence ID" value="NZ_JAATJC010000001.1"/>
</dbReference>
<comment type="caution">
    <text evidence="2">The sequence shown here is derived from an EMBL/GenBank/DDBJ whole genome shotgun (WGS) entry which is preliminary data.</text>
</comment>
<accession>A0A7X5Y759</accession>
<dbReference type="EMBL" id="JAATJC010000001">
    <property type="protein sequence ID" value="NJC06464.1"/>
    <property type="molecule type" value="Genomic_DNA"/>
</dbReference>
<dbReference type="InterPro" id="IPR007420">
    <property type="entry name" value="DUF465"/>
</dbReference>
<dbReference type="Gene3D" id="6.10.280.50">
    <property type="match status" value="1"/>
</dbReference>
<dbReference type="Pfam" id="PF04325">
    <property type="entry name" value="DUF465"/>
    <property type="match status" value="1"/>
</dbReference>
<evidence type="ECO:0000256" key="1">
    <source>
        <dbReference type="SAM" id="MobiDB-lite"/>
    </source>
</evidence>
<gene>
    <name evidence="2" type="ORF">GGQ97_002257</name>
</gene>
<organism evidence="2 3">
    <name type="scientific">Sphingomonas kaistensis</name>
    <dbReference type="NCBI Taxonomy" id="298708"/>
    <lineage>
        <taxon>Bacteria</taxon>
        <taxon>Pseudomonadati</taxon>
        <taxon>Pseudomonadota</taxon>
        <taxon>Alphaproteobacteria</taxon>
        <taxon>Sphingomonadales</taxon>
        <taxon>Sphingomonadaceae</taxon>
        <taxon>Sphingomonas</taxon>
    </lineage>
</organism>